<evidence type="ECO:0000313" key="3">
    <source>
        <dbReference type="Proteomes" id="UP000606974"/>
    </source>
</evidence>
<gene>
    <name evidence="2" type="ORF">GJ744_003327</name>
</gene>
<comment type="caution">
    <text evidence="2">The sequence shown here is derived from an EMBL/GenBank/DDBJ whole genome shotgun (WGS) entry which is preliminary data.</text>
</comment>
<evidence type="ECO:0000256" key="1">
    <source>
        <dbReference type="SAM" id="MobiDB-lite"/>
    </source>
</evidence>
<dbReference type="Proteomes" id="UP000606974">
    <property type="component" value="Unassembled WGS sequence"/>
</dbReference>
<feature type="compositionally biased region" description="Basic residues" evidence="1">
    <location>
        <begin position="185"/>
        <end position="207"/>
    </location>
</feature>
<keyword evidence="3" id="KW-1185">Reference proteome</keyword>
<sequence length="220" mass="25336">MSSSVSFPESFTLSRWLHCPPASLEEQRLAVRSIQSLTIHLQGIIEEQCDEKLTWRRPESYEVFQAHEAHQGQLHQQRQDQYPPEEHQEHQEQRKEQEEQEEQEEQNRQEQQQWEATQTLCGPLADLQGDFIASPSPQASNMPSTTVTAPAPILPNFGLPTAEAQILEPQTDNPSARHLPQRPTPYRRLRSGHQPPRRSRWHQRRLAPVRAGAGGDICWP</sequence>
<proteinExistence type="predicted"/>
<reference evidence="2" key="1">
    <citation type="submission" date="2020-02" db="EMBL/GenBank/DDBJ databases">
        <authorList>
            <person name="Palmer J.M."/>
        </authorList>
    </citation>
    <scope>NUCLEOTIDE SEQUENCE</scope>
    <source>
        <strain evidence="2">EPUS1.4</strain>
        <tissue evidence="2">Thallus</tissue>
    </source>
</reference>
<evidence type="ECO:0000313" key="2">
    <source>
        <dbReference type="EMBL" id="KAF7503744.1"/>
    </source>
</evidence>
<feature type="compositionally biased region" description="Basic and acidic residues" evidence="1">
    <location>
        <begin position="84"/>
        <end position="97"/>
    </location>
</feature>
<feature type="region of interest" description="Disordered" evidence="1">
    <location>
        <begin position="168"/>
        <end position="220"/>
    </location>
</feature>
<feature type="region of interest" description="Disordered" evidence="1">
    <location>
        <begin position="127"/>
        <end position="156"/>
    </location>
</feature>
<feature type="compositionally biased region" description="Low complexity" evidence="1">
    <location>
        <begin position="71"/>
        <end position="81"/>
    </location>
</feature>
<feature type="region of interest" description="Disordered" evidence="1">
    <location>
        <begin position="68"/>
        <end position="114"/>
    </location>
</feature>
<name>A0A8H7A990_9EURO</name>
<dbReference type="AlphaFoldDB" id="A0A8H7A990"/>
<protein>
    <submittedName>
        <fullName evidence="2">Uncharacterized protein</fullName>
    </submittedName>
</protein>
<organism evidence="2 3">
    <name type="scientific">Endocarpon pusillum</name>
    <dbReference type="NCBI Taxonomy" id="364733"/>
    <lineage>
        <taxon>Eukaryota</taxon>
        <taxon>Fungi</taxon>
        <taxon>Dikarya</taxon>
        <taxon>Ascomycota</taxon>
        <taxon>Pezizomycotina</taxon>
        <taxon>Eurotiomycetes</taxon>
        <taxon>Chaetothyriomycetidae</taxon>
        <taxon>Verrucariales</taxon>
        <taxon>Verrucariaceae</taxon>
        <taxon>Endocarpon</taxon>
    </lineage>
</organism>
<accession>A0A8H7A990</accession>
<feature type="compositionally biased region" description="Polar residues" evidence="1">
    <location>
        <begin position="135"/>
        <end position="148"/>
    </location>
</feature>
<dbReference type="OrthoDB" id="10520220at2759"/>
<dbReference type="EMBL" id="JAACFV010000164">
    <property type="protein sequence ID" value="KAF7503744.1"/>
    <property type="molecule type" value="Genomic_DNA"/>
</dbReference>